<dbReference type="EMBL" id="QLMD01000011">
    <property type="protein sequence ID" value="RAJ95253.1"/>
    <property type="molecule type" value="Genomic_DNA"/>
</dbReference>
<evidence type="ECO:0000259" key="1">
    <source>
        <dbReference type="PROSITE" id="PS51707"/>
    </source>
</evidence>
<dbReference type="Proteomes" id="UP000249203">
    <property type="component" value="Unassembled WGS sequence"/>
</dbReference>
<dbReference type="EMBL" id="PIPK01000012">
    <property type="protein sequence ID" value="RUO21050.1"/>
    <property type="molecule type" value="Genomic_DNA"/>
</dbReference>
<reference evidence="3 5" key="1">
    <citation type="journal article" date="2018" name="Front. Microbiol.">
        <title>Genome-Based Analysis Reveals the Taxonomy and Diversity of the Family Idiomarinaceae.</title>
        <authorList>
            <person name="Liu Y."/>
            <person name="Lai Q."/>
            <person name="Shao Z."/>
        </authorList>
    </citation>
    <scope>NUCLEOTIDE SEQUENCE [LARGE SCALE GENOMIC DNA]</scope>
    <source>
        <strain evidence="3 5">CF12-14</strain>
    </source>
</reference>
<gene>
    <name evidence="2" type="ORF">B0I24_11138</name>
    <name evidence="3" type="ORF">CWE07_11815</name>
</gene>
<dbReference type="CDD" id="cd07756">
    <property type="entry name" value="CYTH-like_Pase_CHAD"/>
    <property type="match status" value="1"/>
</dbReference>
<dbReference type="PANTHER" id="PTHR39569">
    <property type="entry name" value="INORGANIC TRIPHOSPHATASE"/>
    <property type="match status" value="1"/>
</dbReference>
<dbReference type="PANTHER" id="PTHR39569:SF1">
    <property type="entry name" value="INORGANIC TRIPHOSPHATASE"/>
    <property type="match status" value="1"/>
</dbReference>
<feature type="domain" description="CYTH" evidence="1">
    <location>
        <begin position="7"/>
        <end position="215"/>
    </location>
</feature>
<dbReference type="RefSeq" id="WP_111569971.1">
    <property type="nucleotide sequence ID" value="NZ_PIPK01000012.1"/>
</dbReference>
<keyword evidence="5" id="KW-1185">Reference proteome</keyword>
<dbReference type="GO" id="GO:0046872">
    <property type="term" value="F:metal ion binding"/>
    <property type="evidence" value="ECO:0007669"/>
    <property type="project" value="TreeGrafter"/>
</dbReference>
<proteinExistence type="predicted"/>
<dbReference type="InterPro" id="IPR039013">
    <property type="entry name" value="YgiF"/>
</dbReference>
<reference evidence="2 4" key="2">
    <citation type="submission" date="2018-06" db="EMBL/GenBank/DDBJ databases">
        <title>Genomic Encyclopedia of Type Strains, Phase III (KMG-III): the genomes of soil and plant-associated and newly described type strains.</title>
        <authorList>
            <person name="Whitman W."/>
        </authorList>
    </citation>
    <scope>NUCLEOTIDE SEQUENCE [LARGE SCALE GENOMIC DNA]</scope>
    <source>
        <strain evidence="2 4">CGMCC 1.15366</strain>
    </source>
</reference>
<dbReference type="InterPro" id="IPR033469">
    <property type="entry name" value="CYTH-like_dom_sf"/>
</dbReference>
<evidence type="ECO:0000313" key="2">
    <source>
        <dbReference type="EMBL" id="RAJ95253.1"/>
    </source>
</evidence>
<protein>
    <submittedName>
        <fullName evidence="2">CYTH domain-containing protein</fullName>
    </submittedName>
</protein>
<dbReference type="Proteomes" id="UP000287865">
    <property type="component" value="Unassembled WGS sequence"/>
</dbReference>
<dbReference type="PROSITE" id="PS51707">
    <property type="entry name" value="CYTH"/>
    <property type="match status" value="1"/>
</dbReference>
<accession>A0A327WS53</accession>
<dbReference type="InterPro" id="IPR023577">
    <property type="entry name" value="CYTH_domain"/>
</dbReference>
<name>A0A327WS53_9GAMM</name>
<comment type="caution">
    <text evidence="2">The sequence shown here is derived from an EMBL/GenBank/DDBJ whole genome shotgun (WGS) entry which is preliminary data.</text>
</comment>
<dbReference type="SUPFAM" id="SSF55154">
    <property type="entry name" value="CYTH-like phosphatases"/>
    <property type="match status" value="1"/>
</dbReference>
<dbReference type="Gene3D" id="2.40.320.10">
    <property type="entry name" value="Hypothetical Protein Pfu-838710-001"/>
    <property type="match status" value="1"/>
</dbReference>
<dbReference type="SMART" id="SM01118">
    <property type="entry name" value="CYTH"/>
    <property type="match status" value="1"/>
</dbReference>
<evidence type="ECO:0000313" key="4">
    <source>
        <dbReference type="Proteomes" id="UP000249203"/>
    </source>
</evidence>
<dbReference type="Pfam" id="PF01928">
    <property type="entry name" value="CYTH"/>
    <property type="match status" value="1"/>
</dbReference>
<sequence>MTEQLSATESELKFTLREADVEALLSFLDQHSQPQPTLHLSNAYFDTPSGDLHRLKIGCRTRRWRDSDGEQAEQTIKLAGSVVNGLHQRPEYNLPQEKQENPDLTRFDSQIWPSELDVTAVNKALMRMFKVDFERRRWHWLWSNSEQHSNLEIVLDQGFILAGGEQERIFEVEIELLDGAIDGLFAVAKILSTQFNLTECNESKAQRGFALAARTASPRH</sequence>
<organism evidence="2 4">
    <name type="scientific">Aliidiomarina maris</name>
    <dbReference type="NCBI Taxonomy" id="531312"/>
    <lineage>
        <taxon>Bacteria</taxon>
        <taxon>Pseudomonadati</taxon>
        <taxon>Pseudomonadota</taxon>
        <taxon>Gammaproteobacteria</taxon>
        <taxon>Alteromonadales</taxon>
        <taxon>Idiomarinaceae</taxon>
        <taxon>Aliidiomarina</taxon>
    </lineage>
</organism>
<dbReference type="OrthoDB" id="3034217at2"/>
<evidence type="ECO:0000313" key="3">
    <source>
        <dbReference type="EMBL" id="RUO21050.1"/>
    </source>
</evidence>
<evidence type="ECO:0000313" key="5">
    <source>
        <dbReference type="Proteomes" id="UP000287865"/>
    </source>
</evidence>
<dbReference type="GO" id="GO:0050355">
    <property type="term" value="F:inorganic triphosphate phosphatase activity"/>
    <property type="evidence" value="ECO:0007669"/>
    <property type="project" value="InterPro"/>
</dbReference>
<dbReference type="AlphaFoldDB" id="A0A327WS53"/>